<comment type="caution">
    <text evidence="2">The sequence shown here is derived from an EMBL/GenBank/DDBJ whole genome shotgun (WGS) entry which is preliminary data.</text>
</comment>
<dbReference type="PANTHER" id="PTHR42879:SF6">
    <property type="entry name" value="NADPH-DEPENDENT REDUCTASE BACG"/>
    <property type="match status" value="1"/>
</dbReference>
<dbReference type="PROSITE" id="PS00061">
    <property type="entry name" value="ADH_SHORT"/>
    <property type="match status" value="1"/>
</dbReference>
<accession>A0ABW4X3X4</accession>
<proteinExistence type="inferred from homology"/>
<dbReference type="InterPro" id="IPR036291">
    <property type="entry name" value="NAD(P)-bd_dom_sf"/>
</dbReference>
<sequence length="264" mass="27428">MNKMKNPEKELTGKVALVTGGTKGIGKAIADELAALGATVVVSARSKPTEGIAYDFIAADLTKSSDNEALAQKITEQYGGLDILVNNVGGTSSPAGGFSVLSDQDWESDLQLNLLAAIKLDKALVPSMMARKSGVVIHISSLNGKLPLYASNFSYGVTKAALNNYSKTLANEVASNGVRVITVSPGMVKTAAMDTFLESYATSIGKSPDEAAQIVMDGLGGVPMNRLAQPEEIAHLVGFLASPKASYITGANYVIDGGTIPTVF</sequence>
<dbReference type="PANTHER" id="PTHR42879">
    <property type="entry name" value="3-OXOACYL-(ACYL-CARRIER-PROTEIN) REDUCTASE"/>
    <property type="match status" value="1"/>
</dbReference>
<comment type="similarity">
    <text evidence="1">Belongs to the short-chain dehydrogenases/reductases (SDR) family.</text>
</comment>
<name>A0ABW4X3X4_9BACT</name>
<dbReference type="EMBL" id="JBHUHV010000057">
    <property type="protein sequence ID" value="MFD2068847.1"/>
    <property type="molecule type" value="Genomic_DNA"/>
</dbReference>
<evidence type="ECO:0000256" key="1">
    <source>
        <dbReference type="ARBA" id="ARBA00006484"/>
    </source>
</evidence>
<dbReference type="InterPro" id="IPR002347">
    <property type="entry name" value="SDR_fam"/>
</dbReference>
<evidence type="ECO:0000313" key="2">
    <source>
        <dbReference type="EMBL" id="MFD2068847.1"/>
    </source>
</evidence>
<protein>
    <submittedName>
        <fullName evidence="2">SDR family oxidoreductase</fullName>
    </submittedName>
</protein>
<dbReference type="PRINTS" id="PR00081">
    <property type="entry name" value="GDHRDH"/>
</dbReference>
<keyword evidence="3" id="KW-1185">Reference proteome</keyword>
<evidence type="ECO:0000313" key="3">
    <source>
        <dbReference type="Proteomes" id="UP001597369"/>
    </source>
</evidence>
<dbReference type="InterPro" id="IPR020904">
    <property type="entry name" value="Sc_DH/Rdtase_CS"/>
</dbReference>
<dbReference type="Gene3D" id="3.40.50.720">
    <property type="entry name" value="NAD(P)-binding Rossmann-like Domain"/>
    <property type="match status" value="1"/>
</dbReference>
<dbReference type="Pfam" id="PF13561">
    <property type="entry name" value="adh_short_C2"/>
    <property type="match status" value="1"/>
</dbReference>
<dbReference type="NCBIfam" id="NF005095">
    <property type="entry name" value="PRK06523.1"/>
    <property type="match status" value="1"/>
</dbReference>
<dbReference type="InterPro" id="IPR050259">
    <property type="entry name" value="SDR"/>
</dbReference>
<organism evidence="2 3">
    <name type="scientific">Pontibacter silvestris</name>
    <dbReference type="NCBI Taxonomy" id="2305183"/>
    <lineage>
        <taxon>Bacteria</taxon>
        <taxon>Pseudomonadati</taxon>
        <taxon>Bacteroidota</taxon>
        <taxon>Cytophagia</taxon>
        <taxon>Cytophagales</taxon>
        <taxon>Hymenobacteraceae</taxon>
        <taxon>Pontibacter</taxon>
    </lineage>
</organism>
<dbReference type="PRINTS" id="PR00080">
    <property type="entry name" value="SDRFAMILY"/>
</dbReference>
<reference evidence="3" key="1">
    <citation type="journal article" date="2019" name="Int. J. Syst. Evol. Microbiol.">
        <title>The Global Catalogue of Microorganisms (GCM) 10K type strain sequencing project: providing services to taxonomists for standard genome sequencing and annotation.</title>
        <authorList>
            <consortium name="The Broad Institute Genomics Platform"/>
            <consortium name="The Broad Institute Genome Sequencing Center for Infectious Disease"/>
            <person name="Wu L."/>
            <person name="Ma J."/>
        </authorList>
    </citation>
    <scope>NUCLEOTIDE SEQUENCE [LARGE SCALE GENOMIC DNA]</scope>
    <source>
        <strain evidence="3">JCM 16545</strain>
    </source>
</reference>
<dbReference type="Proteomes" id="UP001597369">
    <property type="component" value="Unassembled WGS sequence"/>
</dbReference>
<gene>
    <name evidence="2" type="ORF">ACFSKU_18295</name>
</gene>
<dbReference type="SUPFAM" id="SSF51735">
    <property type="entry name" value="NAD(P)-binding Rossmann-fold domains"/>
    <property type="match status" value="1"/>
</dbReference>